<dbReference type="SUPFAM" id="SSF53067">
    <property type="entry name" value="Actin-like ATPase domain"/>
    <property type="match status" value="2"/>
</dbReference>
<dbReference type="NCBIfam" id="TIGR03725">
    <property type="entry name" value="T6A_YeaZ"/>
    <property type="match status" value="1"/>
</dbReference>
<comment type="caution">
    <text evidence="2">The sequence shown here is derived from an EMBL/GenBank/DDBJ whole genome shotgun (WGS) entry which is preliminary data.</text>
</comment>
<dbReference type="InterPro" id="IPR022496">
    <property type="entry name" value="T6A_TsaB"/>
</dbReference>
<dbReference type="InterPro" id="IPR043129">
    <property type="entry name" value="ATPase_NBD"/>
</dbReference>
<name>A0ABP7BWX6_9MICC</name>
<dbReference type="CDD" id="cd24032">
    <property type="entry name" value="ASKHA_NBD_TsaB"/>
    <property type="match status" value="1"/>
</dbReference>
<dbReference type="Gene3D" id="3.30.420.40">
    <property type="match status" value="2"/>
</dbReference>
<dbReference type="PANTHER" id="PTHR11735">
    <property type="entry name" value="TRNA N6-ADENOSINE THREONYLCARBAMOYLTRANSFERASE"/>
    <property type="match status" value="1"/>
</dbReference>
<sequence length="229" mass="23283">MLILAIDTSAIASAALLRSTRTDGAAEVLASFASTETNTHAEVLAPAIQGLLAEAGVAGAELDRIVVGVGPGPFTGLRVGIATARALGFAWNVPVEGAVSLDAIAWDVLAAGEAPAQGFTVAIDARRKELYWARYAADGSLDEGPHVSVPGHLPEGPVCGAGAGLYADRLAAAGAPAVERFRDRQPTAASLGASALEKLARGEDLLATTPLYLRESDAKVPAAMQGHTP</sequence>
<reference evidence="3" key="1">
    <citation type="journal article" date="2019" name="Int. J. Syst. Evol. Microbiol.">
        <title>The Global Catalogue of Microorganisms (GCM) 10K type strain sequencing project: providing services to taxonomists for standard genome sequencing and annotation.</title>
        <authorList>
            <consortium name="The Broad Institute Genomics Platform"/>
            <consortium name="The Broad Institute Genome Sequencing Center for Infectious Disease"/>
            <person name="Wu L."/>
            <person name="Ma J."/>
        </authorList>
    </citation>
    <scope>NUCLEOTIDE SEQUENCE [LARGE SCALE GENOMIC DNA]</scope>
    <source>
        <strain evidence="3">JCM 30742</strain>
    </source>
</reference>
<gene>
    <name evidence="2" type="primary">tsaB</name>
    <name evidence="2" type="ORF">GCM10023081_08260</name>
</gene>
<dbReference type="InterPro" id="IPR000905">
    <property type="entry name" value="Gcp-like_dom"/>
</dbReference>
<dbReference type="EMBL" id="BAABEO010000008">
    <property type="protein sequence ID" value="GAA3672251.1"/>
    <property type="molecule type" value="Genomic_DNA"/>
</dbReference>
<keyword evidence="3" id="KW-1185">Reference proteome</keyword>
<accession>A0ABP7BWX6</accession>
<evidence type="ECO:0000313" key="2">
    <source>
        <dbReference type="EMBL" id="GAA3672251.1"/>
    </source>
</evidence>
<organism evidence="2 3">
    <name type="scientific">Arthrobacter ginkgonis</name>
    <dbReference type="NCBI Taxonomy" id="1630594"/>
    <lineage>
        <taxon>Bacteria</taxon>
        <taxon>Bacillati</taxon>
        <taxon>Actinomycetota</taxon>
        <taxon>Actinomycetes</taxon>
        <taxon>Micrococcales</taxon>
        <taxon>Micrococcaceae</taxon>
        <taxon>Arthrobacter</taxon>
    </lineage>
</organism>
<protein>
    <submittedName>
        <fullName evidence="2">tRNA (Adenosine(37)-N6)-threonylcarbamoyltransferase complex dimerization subunit type 1 TsaB</fullName>
    </submittedName>
</protein>
<evidence type="ECO:0000259" key="1">
    <source>
        <dbReference type="Pfam" id="PF00814"/>
    </source>
</evidence>
<evidence type="ECO:0000313" key="3">
    <source>
        <dbReference type="Proteomes" id="UP001500752"/>
    </source>
</evidence>
<dbReference type="Proteomes" id="UP001500752">
    <property type="component" value="Unassembled WGS sequence"/>
</dbReference>
<dbReference type="Pfam" id="PF00814">
    <property type="entry name" value="TsaD"/>
    <property type="match status" value="1"/>
</dbReference>
<dbReference type="PANTHER" id="PTHR11735:SF11">
    <property type="entry name" value="TRNA THREONYLCARBAMOYLADENOSINE BIOSYNTHESIS PROTEIN TSAB"/>
    <property type="match status" value="1"/>
</dbReference>
<feature type="domain" description="Gcp-like" evidence="1">
    <location>
        <begin position="38"/>
        <end position="139"/>
    </location>
</feature>
<dbReference type="RefSeq" id="WP_345148691.1">
    <property type="nucleotide sequence ID" value="NZ_BAABEO010000008.1"/>
</dbReference>
<proteinExistence type="predicted"/>